<name>A0ABT6BE79_9GAMM</name>
<comment type="caution">
    <text evidence="3">The sequence shown here is derived from an EMBL/GenBank/DDBJ whole genome shotgun (WGS) entry which is preliminary data.</text>
</comment>
<sequence>MNSADEFRTLVDALLALRERGGRGALATLTRTRGSTFRRVGARMLVHEDGDVVCELSGGCPQRDIVERALEAMREEAPRLLHYNAQNGLDLMMDMGCGGELEVMVEPLAPPRPLAVLDVLADGIARRRSGRLVTLFALDGVPVMPRRQVWLDGALRHDEFDDAALGDIVAGIPPDDGHRAATLALLSPRGRADVLVEPLRPPHRLVLVGSGATARAMLPLAATLGWAVTLVEANPDRLRDVRAVDRVTRLCAGPGTVMATILPDAQTSVVVMTHNFEQDMAYLRVLQEAPLAYLGTLGSRERARRVFEDGRFARTVHAPAGLDIGSESPAEIALAITAEIVATRRGHAGGSLRDGDGAIH</sequence>
<dbReference type="PANTHER" id="PTHR30388">
    <property type="entry name" value="ALDEHYDE OXIDOREDUCTASE MOLYBDENUM COFACTOR ASSEMBLY PROTEIN"/>
    <property type="match status" value="1"/>
</dbReference>
<dbReference type="InterPro" id="IPR003777">
    <property type="entry name" value="XdhC_CoxI"/>
</dbReference>
<evidence type="ECO:0000313" key="3">
    <source>
        <dbReference type="EMBL" id="MDF4026437.1"/>
    </source>
</evidence>
<feature type="domain" description="XdhC Rossmann" evidence="2">
    <location>
        <begin position="205"/>
        <end position="340"/>
    </location>
</feature>
<dbReference type="InterPro" id="IPR027051">
    <property type="entry name" value="XdhC_Rossmann_dom"/>
</dbReference>
<dbReference type="InterPro" id="IPR052698">
    <property type="entry name" value="MoCofactor_Util/Proc"/>
</dbReference>
<accession>A0ABT6BE79</accession>
<gene>
    <name evidence="3" type="ORF">P3W24_15795</name>
</gene>
<feature type="domain" description="XdhC- CoxI" evidence="1">
    <location>
        <begin position="18"/>
        <end position="84"/>
    </location>
</feature>
<dbReference type="EMBL" id="JARJJS010000004">
    <property type="protein sequence ID" value="MDF4026437.1"/>
    <property type="molecule type" value="Genomic_DNA"/>
</dbReference>
<protein>
    <submittedName>
        <fullName evidence="3">XdhC family protein</fullName>
    </submittedName>
</protein>
<evidence type="ECO:0000259" key="1">
    <source>
        <dbReference type="Pfam" id="PF02625"/>
    </source>
</evidence>
<dbReference type="Pfam" id="PF13478">
    <property type="entry name" value="XdhC_C"/>
    <property type="match status" value="1"/>
</dbReference>
<dbReference type="Proteomes" id="UP001528850">
    <property type="component" value="Unassembled WGS sequence"/>
</dbReference>
<evidence type="ECO:0000313" key="4">
    <source>
        <dbReference type="Proteomes" id="UP001528850"/>
    </source>
</evidence>
<dbReference type="Pfam" id="PF02625">
    <property type="entry name" value="XdhC_CoxI"/>
    <property type="match status" value="1"/>
</dbReference>
<evidence type="ECO:0000259" key="2">
    <source>
        <dbReference type="Pfam" id="PF13478"/>
    </source>
</evidence>
<reference evidence="3 4" key="1">
    <citation type="journal article" date="2024" name="Curr. Microbiol.">
        <title>Luteibacter sahnii sp. nov., A Novel Yellow-Colored Xanthomonadin Pigment Producing Probiotic Bacterium from Healthy Rice Seed Microbiome.</title>
        <authorList>
            <person name="Jaiswal G."/>
            <person name="Rana R."/>
            <person name="Nayak P.K."/>
            <person name="Chouhan R."/>
            <person name="Gandhi S.G."/>
            <person name="Patel H.K."/>
            <person name="Patil P.B."/>
        </authorList>
    </citation>
    <scope>NUCLEOTIDE SEQUENCE [LARGE SCALE GENOMIC DNA]</scope>
    <source>
        <strain evidence="3 4">PPL201</strain>
    </source>
</reference>
<proteinExistence type="predicted"/>
<keyword evidence="4" id="KW-1185">Reference proteome</keyword>
<organism evidence="3 4">
    <name type="scientific">Luteibacter sahnii</name>
    <dbReference type="NCBI Taxonomy" id="3021977"/>
    <lineage>
        <taxon>Bacteria</taxon>
        <taxon>Pseudomonadati</taxon>
        <taxon>Pseudomonadota</taxon>
        <taxon>Gammaproteobacteria</taxon>
        <taxon>Lysobacterales</taxon>
        <taxon>Rhodanobacteraceae</taxon>
        <taxon>Luteibacter</taxon>
    </lineage>
</organism>
<dbReference type="PANTHER" id="PTHR30388:SF4">
    <property type="entry name" value="MOLYBDENUM COFACTOR INSERTION CHAPERONE PAOD"/>
    <property type="match status" value="1"/>
</dbReference>
<dbReference type="Gene3D" id="3.40.50.720">
    <property type="entry name" value="NAD(P)-binding Rossmann-like Domain"/>
    <property type="match status" value="1"/>
</dbReference>